<dbReference type="Proteomes" id="UP000309038">
    <property type="component" value="Unassembled WGS sequence"/>
</dbReference>
<feature type="compositionally biased region" description="Pro residues" evidence="1">
    <location>
        <begin position="91"/>
        <end position="100"/>
    </location>
</feature>
<keyword evidence="3" id="KW-1185">Reference proteome</keyword>
<evidence type="ECO:0000313" key="2">
    <source>
        <dbReference type="EMBL" id="THH01767.1"/>
    </source>
</evidence>
<feature type="compositionally biased region" description="Acidic residues" evidence="1">
    <location>
        <begin position="169"/>
        <end position="185"/>
    </location>
</feature>
<feature type="region of interest" description="Disordered" evidence="1">
    <location>
        <begin position="40"/>
        <end position="278"/>
    </location>
</feature>
<proteinExistence type="predicted"/>
<comment type="caution">
    <text evidence="2">The sequence shown here is derived from an EMBL/GenBank/DDBJ whole genome shotgun (WGS) entry which is preliminary data.</text>
</comment>
<accession>A0A4S4KTI4</accession>
<evidence type="ECO:0000313" key="3">
    <source>
        <dbReference type="Proteomes" id="UP000309038"/>
    </source>
</evidence>
<feature type="compositionally biased region" description="Polar residues" evidence="1">
    <location>
        <begin position="188"/>
        <end position="205"/>
    </location>
</feature>
<dbReference type="AlphaFoldDB" id="A0A4S4KTI4"/>
<name>A0A4S4KTI4_9APHY</name>
<dbReference type="EMBL" id="SGPJ01000017">
    <property type="protein sequence ID" value="THH01767.1"/>
    <property type="molecule type" value="Genomic_DNA"/>
</dbReference>
<feature type="compositionally biased region" description="Basic and acidic residues" evidence="1">
    <location>
        <begin position="135"/>
        <end position="146"/>
    </location>
</feature>
<feature type="compositionally biased region" description="Basic and acidic residues" evidence="1">
    <location>
        <begin position="238"/>
        <end position="247"/>
    </location>
</feature>
<evidence type="ECO:0000256" key="1">
    <source>
        <dbReference type="SAM" id="MobiDB-lite"/>
    </source>
</evidence>
<gene>
    <name evidence="2" type="ORF">EW026_g1007</name>
</gene>
<reference evidence="2 3" key="1">
    <citation type="submission" date="2019-02" db="EMBL/GenBank/DDBJ databases">
        <title>Genome sequencing of the rare red list fungi Phlebia centrifuga.</title>
        <authorList>
            <person name="Buettner E."/>
            <person name="Kellner H."/>
        </authorList>
    </citation>
    <scope>NUCLEOTIDE SEQUENCE [LARGE SCALE GENOMIC DNA]</scope>
    <source>
        <strain evidence="2 3">DSM 108282</strain>
    </source>
</reference>
<feature type="compositionally biased region" description="Polar residues" evidence="1">
    <location>
        <begin position="9"/>
        <end position="26"/>
    </location>
</feature>
<feature type="region of interest" description="Disordered" evidence="1">
    <location>
        <begin position="1"/>
        <end position="26"/>
    </location>
</feature>
<sequence length="316" mass="33720">MLHLDHNHTSTLSPHTKSTLILSNSPHPDQHALLSWSAQTHDDPYKYQEQLSAAHVKSDAVPPPPDVNANRDPSPSLGPNPGNAEDSKVPEPSPSSPPGPTSTESNSSLTPPPDSTSPVFPSTVLPAEESFGQSKVEDVEEQPKDGDMEEEDKGSRALTPLSELSSAPDMDESADGEKEDDDEDAAPGQTQDNIGAKSISESTIEPSKLGSESKAMNGHIDSPSAKPSATSVGPIARTSHESREPVPKSEINSDAAFQAQQIATPEPPIHTSFPVQSPQKFDSKVATILELNAELLRVCMELQTQGIPPNEQKFKE</sequence>
<protein>
    <submittedName>
        <fullName evidence="2">Uncharacterized protein</fullName>
    </submittedName>
</protein>
<organism evidence="2 3">
    <name type="scientific">Hermanssonia centrifuga</name>
    <dbReference type="NCBI Taxonomy" id="98765"/>
    <lineage>
        <taxon>Eukaryota</taxon>
        <taxon>Fungi</taxon>
        <taxon>Dikarya</taxon>
        <taxon>Basidiomycota</taxon>
        <taxon>Agaricomycotina</taxon>
        <taxon>Agaricomycetes</taxon>
        <taxon>Polyporales</taxon>
        <taxon>Meruliaceae</taxon>
        <taxon>Hermanssonia</taxon>
    </lineage>
</organism>